<dbReference type="AlphaFoldDB" id="A0A699VP66"/>
<feature type="non-terminal residue" evidence="1">
    <location>
        <position position="62"/>
    </location>
</feature>
<accession>A0A699VP66</accession>
<name>A0A699VP66_TANCI</name>
<protein>
    <submittedName>
        <fullName evidence="1">Uncharacterized protein</fullName>
    </submittedName>
</protein>
<reference evidence="1" key="1">
    <citation type="journal article" date="2019" name="Sci. Rep.">
        <title>Draft genome of Tanacetum cinerariifolium, the natural source of mosquito coil.</title>
        <authorList>
            <person name="Yamashiro T."/>
            <person name="Shiraishi A."/>
            <person name="Satake H."/>
            <person name="Nakayama K."/>
        </authorList>
    </citation>
    <scope>NUCLEOTIDE SEQUENCE</scope>
</reference>
<proteinExistence type="predicted"/>
<gene>
    <name evidence="1" type="ORF">Tci_906820</name>
</gene>
<organism evidence="1">
    <name type="scientific">Tanacetum cinerariifolium</name>
    <name type="common">Dalmatian daisy</name>
    <name type="synonym">Chrysanthemum cinerariifolium</name>
    <dbReference type="NCBI Taxonomy" id="118510"/>
    <lineage>
        <taxon>Eukaryota</taxon>
        <taxon>Viridiplantae</taxon>
        <taxon>Streptophyta</taxon>
        <taxon>Embryophyta</taxon>
        <taxon>Tracheophyta</taxon>
        <taxon>Spermatophyta</taxon>
        <taxon>Magnoliopsida</taxon>
        <taxon>eudicotyledons</taxon>
        <taxon>Gunneridae</taxon>
        <taxon>Pentapetalae</taxon>
        <taxon>asterids</taxon>
        <taxon>campanulids</taxon>
        <taxon>Asterales</taxon>
        <taxon>Asteraceae</taxon>
        <taxon>Asteroideae</taxon>
        <taxon>Anthemideae</taxon>
        <taxon>Anthemidinae</taxon>
        <taxon>Tanacetum</taxon>
    </lineage>
</organism>
<feature type="non-terminal residue" evidence="1">
    <location>
        <position position="1"/>
    </location>
</feature>
<sequence>DELGAVVGEGASDCCTCEMVGMDGGGRVGAVNRKGSTVVVIGTFTRGVDSKRESIPVSGLGL</sequence>
<comment type="caution">
    <text evidence="1">The sequence shown here is derived from an EMBL/GenBank/DDBJ whole genome shotgun (WGS) entry which is preliminary data.</text>
</comment>
<dbReference type="EMBL" id="BKCJ011451527">
    <property type="protein sequence ID" value="GFD34851.1"/>
    <property type="molecule type" value="Genomic_DNA"/>
</dbReference>
<evidence type="ECO:0000313" key="1">
    <source>
        <dbReference type="EMBL" id="GFD34851.1"/>
    </source>
</evidence>